<dbReference type="Proteomes" id="UP000326062">
    <property type="component" value="Chromosome 1"/>
</dbReference>
<accession>A0A5J5N3F3</accession>
<protein>
    <submittedName>
        <fullName evidence="3">Uncharacterized protein</fullName>
    </submittedName>
</protein>
<sequence>MSLTNIWSTGSSVYSTPVFSQKMTVWILLLLSLYPGCVCVSVCVLGDGLCSCDQSISCFCT</sequence>
<gene>
    <name evidence="3" type="ORF">FD755_001460</name>
</gene>
<comment type="catalytic activity">
    <reaction evidence="1">
        <text>chloride(in) = chloride(out)</text>
        <dbReference type="Rhea" id="RHEA:29823"/>
        <dbReference type="ChEBI" id="CHEBI:17996"/>
    </reaction>
</comment>
<keyword evidence="2" id="KW-0472">Membrane</keyword>
<keyword evidence="2" id="KW-0812">Transmembrane</keyword>
<keyword evidence="2" id="KW-1133">Transmembrane helix</keyword>
<keyword evidence="4" id="KW-1185">Reference proteome</keyword>
<dbReference type="EMBL" id="VCEB01000001">
    <property type="protein sequence ID" value="KAB0386504.1"/>
    <property type="molecule type" value="Genomic_DNA"/>
</dbReference>
<dbReference type="GO" id="GO:0006821">
    <property type="term" value="P:chloride transport"/>
    <property type="evidence" value="ECO:0007669"/>
    <property type="project" value="InterPro"/>
</dbReference>
<dbReference type="PRINTS" id="PR01622">
    <property type="entry name" value="GABAARGAMMA2"/>
</dbReference>
<dbReference type="GO" id="GO:0016020">
    <property type="term" value="C:membrane"/>
    <property type="evidence" value="ECO:0007669"/>
    <property type="project" value="InterPro"/>
</dbReference>
<proteinExistence type="predicted"/>
<reference evidence="3 4" key="1">
    <citation type="submission" date="2019-06" db="EMBL/GenBank/DDBJ databases">
        <title>Discovery of a novel chromosome fission-fusion reversal in muntjac.</title>
        <authorList>
            <person name="Mudd A.B."/>
            <person name="Bredeson J.V."/>
            <person name="Baum R."/>
            <person name="Hockemeyer D."/>
            <person name="Rokhsar D.S."/>
        </authorList>
    </citation>
    <scope>NUCLEOTIDE SEQUENCE [LARGE SCALE GENOMIC DNA]</scope>
    <source>
        <strain evidence="3">UCam_UCB_Mr</strain>
        <tissue evidence="3">Fibroblast cell line</tissue>
    </source>
</reference>
<evidence type="ECO:0000313" key="4">
    <source>
        <dbReference type="Proteomes" id="UP000326062"/>
    </source>
</evidence>
<evidence type="ECO:0000313" key="3">
    <source>
        <dbReference type="EMBL" id="KAB0386504.1"/>
    </source>
</evidence>
<feature type="transmembrane region" description="Helical" evidence="2">
    <location>
        <begin position="23"/>
        <end position="45"/>
    </location>
</feature>
<dbReference type="InterPro" id="IPR005439">
    <property type="entry name" value="GABBAg2_rcpt"/>
</dbReference>
<evidence type="ECO:0000256" key="1">
    <source>
        <dbReference type="ARBA" id="ARBA00024167"/>
    </source>
</evidence>
<comment type="caution">
    <text evidence="3">The sequence shown here is derived from an EMBL/GenBank/DDBJ whole genome shotgun (WGS) entry which is preliminary data.</text>
</comment>
<dbReference type="GO" id="GO:0004890">
    <property type="term" value="F:GABA-A receptor activity"/>
    <property type="evidence" value="ECO:0007669"/>
    <property type="project" value="InterPro"/>
</dbReference>
<dbReference type="AlphaFoldDB" id="A0A5J5N3F3"/>
<dbReference type="GO" id="GO:0007214">
    <property type="term" value="P:gamma-aminobutyric acid signaling pathway"/>
    <property type="evidence" value="ECO:0007669"/>
    <property type="project" value="InterPro"/>
</dbReference>
<organism evidence="3 4">
    <name type="scientific">Muntiacus reevesi</name>
    <name type="common">Reeves' muntjac</name>
    <name type="synonym">Cervus reevesi</name>
    <dbReference type="NCBI Taxonomy" id="9886"/>
    <lineage>
        <taxon>Eukaryota</taxon>
        <taxon>Metazoa</taxon>
        <taxon>Chordata</taxon>
        <taxon>Craniata</taxon>
        <taxon>Vertebrata</taxon>
        <taxon>Euteleostomi</taxon>
        <taxon>Mammalia</taxon>
        <taxon>Eutheria</taxon>
        <taxon>Laurasiatheria</taxon>
        <taxon>Artiodactyla</taxon>
        <taxon>Ruminantia</taxon>
        <taxon>Pecora</taxon>
        <taxon>Cervidae</taxon>
        <taxon>Muntiacinae</taxon>
        <taxon>Muntiacus</taxon>
    </lineage>
</organism>
<name>A0A5J5N3F3_MUNRE</name>
<evidence type="ECO:0000256" key="2">
    <source>
        <dbReference type="SAM" id="Phobius"/>
    </source>
</evidence>